<dbReference type="EMBL" id="JAHQIW010005561">
    <property type="protein sequence ID" value="KAJ1366454.1"/>
    <property type="molecule type" value="Genomic_DNA"/>
</dbReference>
<dbReference type="InterPro" id="IPR001245">
    <property type="entry name" value="Ser-Thr/Tyr_kinase_cat_dom"/>
</dbReference>
<protein>
    <submittedName>
        <fullName evidence="2">Tyrosine protein-kinase src-2</fullName>
    </submittedName>
</protein>
<dbReference type="GO" id="GO:0004672">
    <property type="term" value="F:protein kinase activity"/>
    <property type="evidence" value="ECO:0007669"/>
    <property type="project" value="InterPro"/>
</dbReference>
<dbReference type="InterPro" id="IPR011009">
    <property type="entry name" value="Kinase-like_dom_sf"/>
</dbReference>
<dbReference type="Pfam" id="PF07714">
    <property type="entry name" value="PK_Tyr_Ser-Thr"/>
    <property type="match status" value="1"/>
</dbReference>
<evidence type="ECO:0000313" key="2">
    <source>
        <dbReference type="EMBL" id="KAJ1366454.1"/>
    </source>
</evidence>
<dbReference type="SUPFAM" id="SSF56112">
    <property type="entry name" value="Protein kinase-like (PK-like)"/>
    <property type="match status" value="1"/>
</dbReference>
<keyword evidence="3" id="KW-1185">Reference proteome</keyword>
<dbReference type="AlphaFoldDB" id="A0AAD5WDF9"/>
<reference evidence="2" key="1">
    <citation type="submission" date="2021-06" db="EMBL/GenBank/DDBJ databases">
        <title>Parelaphostrongylus tenuis whole genome reference sequence.</title>
        <authorList>
            <person name="Garwood T.J."/>
            <person name="Larsen P.A."/>
            <person name="Fountain-Jones N.M."/>
            <person name="Garbe J.R."/>
            <person name="Macchietto M.G."/>
            <person name="Kania S.A."/>
            <person name="Gerhold R.W."/>
            <person name="Richards J.E."/>
            <person name="Wolf T.M."/>
        </authorList>
    </citation>
    <scope>NUCLEOTIDE SEQUENCE</scope>
    <source>
        <strain evidence="2">MNPRO001-30</strain>
        <tissue evidence="2">Meninges</tissue>
    </source>
</reference>
<organism evidence="2 3">
    <name type="scientific">Parelaphostrongylus tenuis</name>
    <name type="common">Meningeal worm</name>
    <dbReference type="NCBI Taxonomy" id="148309"/>
    <lineage>
        <taxon>Eukaryota</taxon>
        <taxon>Metazoa</taxon>
        <taxon>Ecdysozoa</taxon>
        <taxon>Nematoda</taxon>
        <taxon>Chromadorea</taxon>
        <taxon>Rhabditida</taxon>
        <taxon>Rhabditina</taxon>
        <taxon>Rhabditomorpha</taxon>
        <taxon>Strongyloidea</taxon>
        <taxon>Metastrongylidae</taxon>
        <taxon>Parelaphostrongylus</taxon>
    </lineage>
</organism>
<sequence length="60" mass="6553">MGLKVVYGTKNKVWEGRWNGTVPVAVKKLKSGAADPNDFLVEAQIMKKLSDVPSSGFDLM</sequence>
<gene>
    <name evidence="2" type="primary">SRC2_2</name>
    <name evidence="2" type="ORF">KIN20_027122</name>
</gene>
<evidence type="ECO:0000259" key="1">
    <source>
        <dbReference type="Pfam" id="PF07714"/>
    </source>
</evidence>
<dbReference type="Proteomes" id="UP001196413">
    <property type="component" value="Unassembled WGS sequence"/>
</dbReference>
<proteinExistence type="predicted"/>
<accession>A0AAD5WDF9</accession>
<feature type="domain" description="Serine-threonine/tyrosine-protein kinase catalytic" evidence="1">
    <location>
        <begin position="7"/>
        <end position="50"/>
    </location>
</feature>
<name>A0AAD5WDF9_PARTN</name>
<evidence type="ECO:0000313" key="3">
    <source>
        <dbReference type="Proteomes" id="UP001196413"/>
    </source>
</evidence>
<comment type="caution">
    <text evidence="2">The sequence shown here is derived from an EMBL/GenBank/DDBJ whole genome shotgun (WGS) entry which is preliminary data.</text>
</comment>
<dbReference type="Gene3D" id="3.30.200.20">
    <property type="entry name" value="Phosphorylase Kinase, domain 1"/>
    <property type="match status" value="1"/>
</dbReference>